<name>A0AAW1UJT4_9CUCU</name>
<keyword evidence="2" id="KW-1185">Reference proteome</keyword>
<proteinExistence type="predicted"/>
<dbReference type="Proteomes" id="UP001431783">
    <property type="component" value="Unassembled WGS sequence"/>
</dbReference>
<organism evidence="1 2">
    <name type="scientific">Henosepilachna vigintioctopunctata</name>
    <dbReference type="NCBI Taxonomy" id="420089"/>
    <lineage>
        <taxon>Eukaryota</taxon>
        <taxon>Metazoa</taxon>
        <taxon>Ecdysozoa</taxon>
        <taxon>Arthropoda</taxon>
        <taxon>Hexapoda</taxon>
        <taxon>Insecta</taxon>
        <taxon>Pterygota</taxon>
        <taxon>Neoptera</taxon>
        <taxon>Endopterygota</taxon>
        <taxon>Coleoptera</taxon>
        <taxon>Polyphaga</taxon>
        <taxon>Cucujiformia</taxon>
        <taxon>Coccinelloidea</taxon>
        <taxon>Coccinellidae</taxon>
        <taxon>Epilachninae</taxon>
        <taxon>Epilachnini</taxon>
        <taxon>Henosepilachna</taxon>
    </lineage>
</organism>
<protein>
    <submittedName>
        <fullName evidence="1">Uncharacterized protein</fullName>
    </submittedName>
</protein>
<sequence>MNGAEESNSNVIPENITPETAPFLDKRNFRKIPKFRQTKIKLTKPLDWLPKSVGPRKIKWPNVSTKENSLKNNFPSENSIQESLTSRTFKGGEVIDKETSLQYFENGHFNVRKRTLNFSNSNSDMVSEIERNVLTMLGKNGNEPTILLFKIIPNKGMVVSDLRSLTEPLLSSLISDLPTSEINIITKAYYNKNQEIKLMKMKISINYSNDETTKNDNQLEENIYLVKYLKIIIHEILEHIEMNSSDQQISQFNFTIDCPSEMSESFDSNLIQSSEAILSQILPYENVDITSGNTQNDSNISSCSMNVIITPISNTNRIVWAPLIHLDGLSPEHLKYKIEHFVLEYLLNSSTSDQNISAVINFAFETNKVTSFDIIELENSISDILDEMQIAGKFLPTDARLELNNKKGIIIKMPFSISTTKRDLLRYLKNSYKSKIANTKKVEPSGRISDLILED</sequence>
<gene>
    <name evidence="1" type="ORF">WA026_010206</name>
</gene>
<comment type="caution">
    <text evidence="1">The sequence shown here is derived from an EMBL/GenBank/DDBJ whole genome shotgun (WGS) entry which is preliminary data.</text>
</comment>
<evidence type="ECO:0000313" key="1">
    <source>
        <dbReference type="EMBL" id="KAK9880325.1"/>
    </source>
</evidence>
<accession>A0AAW1UJT4</accession>
<dbReference type="EMBL" id="JARQZJ010000064">
    <property type="protein sequence ID" value="KAK9880325.1"/>
    <property type="molecule type" value="Genomic_DNA"/>
</dbReference>
<evidence type="ECO:0000313" key="2">
    <source>
        <dbReference type="Proteomes" id="UP001431783"/>
    </source>
</evidence>
<reference evidence="1 2" key="1">
    <citation type="submission" date="2023-03" db="EMBL/GenBank/DDBJ databases">
        <title>Genome insight into feeding habits of ladybird beetles.</title>
        <authorList>
            <person name="Li H.-S."/>
            <person name="Huang Y.-H."/>
            <person name="Pang H."/>
        </authorList>
    </citation>
    <scope>NUCLEOTIDE SEQUENCE [LARGE SCALE GENOMIC DNA]</scope>
    <source>
        <strain evidence="1">SYSU_2023b</strain>
        <tissue evidence="1">Whole body</tissue>
    </source>
</reference>
<dbReference type="AlphaFoldDB" id="A0AAW1UJT4"/>